<reference evidence="3 4" key="1">
    <citation type="journal article" date="2014" name="PLoS Genet.">
        <title>Phylogenetically driven sequencing of extremely halophilic archaea reveals strategies for static and dynamic osmo-response.</title>
        <authorList>
            <person name="Becker E.A."/>
            <person name="Seitzer P.M."/>
            <person name="Tritt A."/>
            <person name="Larsen D."/>
            <person name="Krusor M."/>
            <person name="Yao A.I."/>
            <person name="Wu D."/>
            <person name="Madern D."/>
            <person name="Eisen J.A."/>
            <person name="Darling A.E."/>
            <person name="Facciotti M.T."/>
        </authorList>
    </citation>
    <scope>NUCLEOTIDE SEQUENCE [LARGE SCALE GENOMIC DNA]</scope>
    <source>
        <strain evidence="3 4">GA33</strain>
    </source>
</reference>
<dbReference type="InterPro" id="IPR055706">
    <property type="entry name" value="Slg1/2_DUF7282"/>
</dbReference>
<accession>L9VSZ3</accession>
<dbReference type="Gene3D" id="2.60.40.10">
    <property type="entry name" value="Immunoglobulins"/>
    <property type="match status" value="1"/>
</dbReference>
<evidence type="ECO:0000259" key="2">
    <source>
        <dbReference type="PROSITE" id="PS50268"/>
    </source>
</evidence>
<dbReference type="InterPro" id="IPR002126">
    <property type="entry name" value="Cadherin-like_dom"/>
</dbReference>
<feature type="compositionally biased region" description="Acidic residues" evidence="1">
    <location>
        <begin position="878"/>
        <end position="899"/>
    </location>
</feature>
<name>L9VSZ3_9EURY</name>
<dbReference type="STRING" id="1114856.GCA_000383975_02850"/>
<keyword evidence="4" id="KW-1185">Reference proteome</keyword>
<proteinExistence type="predicted"/>
<feature type="region of interest" description="Disordered" evidence="1">
    <location>
        <begin position="1210"/>
        <end position="1366"/>
    </location>
</feature>
<protein>
    <recommendedName>
        <fullName evidence="2">Cadherin domain-containing protein</fullName>
    </recommendedName>
</protein>
<dbReference type="InterPro" id="IPR013783">
    <property type="entry name" value="Ig-like_fold"/>
</dbReference>
<sequence>MNKGQAAVAATLLVAFLMVTSVMALPLLGGSIAPFDAGQEGASDSDDETTEIDTGDETVTNGASDVDDSESNESLELVAMEPTTATADAASTDTDNPDGESDAAAGDAAVGAVGEADGQATLAQAQADGVEAGVDEGIELAQSQGVNVTQEQRAAAIDGASESVTQHQEAEVEQIQEATKGAVHGSLMHSQQVEAEQIQYAVGGATDGALGQYQTVEASQMQGATWGATHGALAQEQRVEVEQIQVAAQGAAAGAAFEAGARDIDEMPKIQEAAQGAAYGALEQYQKITVEQRQQVTLEHVQHAAAGASAGALEGSTQEALEQTQDVEVEQYQRVDIKQIQKAATGGAKGALVQQQEVTVEQTQSAARGASAGALKQVQTVTVEQVQRISITQIQEASFGAATGAISQSQEASVEQIQAAADGAAGGVLVQQQEVSITQIQYAAVGAAEGAVEGAIQEQVVEVEQIQAAAFGAGEGAVIQTQTVDVTQVQILASGSASGVLMQHQEATVQQIQSAASAACQQTAQVVQYQQISITQLQILIQETASDATAYAVAEGIDDPTEISQYVEIEIEQRIEAVDELEGEASIVFTDQDSDGESVTVDSVELSEGGFVAIYPGDIAADPNGVIGASSYLESGEHADVEIDLEEPIEGEQPLVAVAHHDTTDDESFQYAASDGEEDEPYVTEAGAPVFDTAIVTVDDPDEPADPEATLAVSDQEGDGESLVVDEAGADTDFTVAAAYDGEQVESEQFEANETQTDLELSLEPPIEESTTVDVSVVGDDDAELAAESIDYTLADEPPAPEPEATLNVSDQTGDGETLTVEEASADVDYQLTVTDEDGEQLAASETFEGNETVELESLDLEPPLEENATLEVAVESVGEETDAEDEAETPGDDADTDADGVLVSETIEYTVDDGETFEATFIDCSQAEVTGSFEDGDTIIVATGFYESGGFGNTMGEYAITVGEDVEAPFEGSITYETGEEFTVEETAEGATVTVPEGDFGTAITGFSSPDAIPGSIDHPNPDASECIEEVRPDLPDLSVVETEPTDDGIDVTFGYENPNDAELLVGSEFLEGTTEDEPVDELEPGTNEFTVQWMPETDDERLVWAVDMSSYDYEADAVEPAATATAGEIDPTEDAEFSVAITGTNEPVEQGETLEVGAELENVGEAEDSQVIELALDGETADTTEVSLEPGSVEETTLTAETEDLEPGEYTATVSSENETAETTVTIEAVDETELEDEAPDPTDETADAEPADEPADDPVEEDPLDAPADEEPTDGPVDDETPSEEPPTEADETPSDDPQTEEPPTEADETDGSGDEPGADIPETEDNGDDEPADQQPPEDPETPEESEGPDPGSGAEPAEAAE</sequence>
<dbReference type="OrthoDB" id="325633at2157"/>
<dbReference type="eggNOG" id="arCOG02488">
    <property type="taxonomic scope" value="Archaea"/>
</dbReference>
<dbReference type="Pfam" id="PF23951">
    <property type="entry name" value="DUF7282"/>
    <property type="match status" value="1"/>
</dbReference>
<evidence type="ECO:0000313" key="3">
    <source>
        <dbReference type="EMBL" id="ELY40320.1"/>
    </source>
</evidence>
<dbReference type="Pfam" id="PF07705">
    <property type="entry name" value="CARDB"/>
    <property type="match status" value="1"/>
</dbReference>
<feature type="compositionally biased region" description="Acidic residues" evidence="1">
    <location>
        <begin position="1231"/>
        <end position="1352"/>
    </location>
</feature>
<evidence type="ECO:0000313" key="4">
    <source>
        <dbReference type="Proteomes" id="UP000011599"/>
    </source>
</evidence>
<dbReference type="PROSITE" id="PS50268">
    <property type="entry name" value="CADHERIN_2"/>
    <property type="match status" value="1"/>
</dbReference>
<dbReference type="PATRIC" id="fig|1114856.3.peg.2530"/>
<dbReference type="RefSeq" id="WP_006090294.1">
    <property type="nucleotide sequence ID" value="NZ_AOHW01000033.1"/>
</dbReference>
<feature type="compositionally biased region" description="Low complexity" evidence="1">
    <location>
        <begin position="1353"/>
        <end position="1366"/>
    </location>
</feature>
<gene>
    <name evidence="3" type="ORF">C496_12127</name>
</gene>
<dbReference type="GO" id="GO:0007156">
    <property type="term" value="P:homophilic cell adhesion via plasma membrane adhesion molecules"/>
    <property type="evidence" value="ECO:0007669"/>
    <property type="project" value="InterPro"/>
</dbReference>
<dbReference type="eggNOG" id="arCOG07560">
    <property type="taxonomic scope" value="Archaea"/>
</dbReference>
<dbReference type="Proteomes" id="UP000011599">
    <property type="component" value="Unassembled WGS sequence"/>
</dbReference>
<organism evidence="3 4">
    <name type="scientific">Natronorubrum tibetense GA33</name>
    <dbReference type="NCBI Taxonomy" id="1114856"/>
    <lineage>
        <taxon>Archaea</taxon>
        <taxon>Methanobacteriati</taxon>
        <taxon>Methanobacteriota</taxon>
        <taxon>Stenosarchaea group</taxon>
        <taxon>Halobacteria</taxon>
        <taxon>Halobacteriales</taxon>
        <taxon>Natrialbaceae</taxon>
        <taxon>Natronorubrum</taxon>
    </lineage>
</organism>
<dbReference type="GO" id="GO:0005509">
    <property type="term" value="F:calcium ion binding"/>
    <property type="evidence" value="ECO:0007669"/>
    <property type="project" value="InterPro"/>
</dbReference>
<feature type="domain" description="Cadherin" evidence="2">
    <location>
        <begin position="687"/>
        <end position="801"/>
    </location>
</feature>
<feature type="region of interest" description="Disordered" evidence="1">
    <location>
        <begin position="86"/>
        <end position="105"/>
    </location>
</feature>
<comment type="caution">
    <text evidence="3">The sequence shown here is derived from an EMBL/GenBank/DDBJ whole genome shotgun (WGS) entry which is preliminary data.</text>
</comment>
<feature type="region of interest" description="Disordered" evidence="1">
    <location>
        <begin position="38"/>
        <end position="72"/>
    </location>
</feature>
<dbReference type="GO" id="GO:0016020">
    <property type="term" value="C:membrane"/>
    <property type="evidence" value="ECO:0007669"/>
    <property type="project" value="InterPro"/>
</dbReference>
<feature type="region of interest" description="Disordered" evidence="1">
    <location>
        <begin position="876"/>
        <end position="899"/>
    </location>
</feature>
<feature type="compositionally biased region" description="Acidic residues" evidence="1">
    <location>
        <begin position="43"/>
        <end position="56"/>
    </location>
</feature>
<evidence type="ECO:0000256" key="1">
    <source>
        <dbReference type="SAM" id="MobiDB-lite"/>
    </source>
</evidence>
<feature type="region of interest" description="Disordered" evidence="1">
    <location>
        <begin position="794"/>
        <end position="814"/>
    </location>
</feature>
<dbReference type="EMBL" id="AOHW01000033">
    <property type="protein sequence ID" value="ELY40320.1"/>
    <property type="molecule type" value="Genomic_DNA"/>
</dbReference>
<dbReference type="InterPro" id="IPR011635">
    <property type="entry name" value="CARDB"/>
</dbReference>